<protein>
    <submittedName>
        <fullName evidence="1">Uncharacterized protein</fullName>
    </submittedName>
</protein>
<dbReference type="HOGENOM" id="CLU_2374207_0_0_1"/>
<reference evidence="2" key="2">
    <citation type="submission" date="2015-01" db="EMBL/GenBank/DDBJ databases">
        <title>Evolutionary Origins and Diversification of the Mycorrhizal Mutualists.</title>
        <authorList>
            <consortium name="DOE Joint Genome Institute"/>
            <consortium name="Mycorrhizal Genomics Consortium"/>
            <person name="Kohler A."/>
            <person name="Kuo A."/>
            <person name="Nagy L.G."/>
            <person name="Floudas D."/>
            <person name="Copeland A."/>
            <person name="Barry K.W."/>
            <person name="Cichocki N."/>
            <person name="Veneault-Fourrey C."/>
            <person name="LaButti K."/>
            <person name="Lindquist E.A."/>
            <person name="Lipzen A."/>
            <person name="Lundell T."/>
            <person name="Morin E."/>
            <person name="Murat C."/>
            <person name="Riley R."/>
            <person name="Ohm R."/>
            <person name="Sun H."/>
            <person name="Tunlid A."/>
            <person name="Henrissat B."/>
            <person name="Grigoriev I.V."/>
            <person name="Hibbett D.S."/>
            <person name="Martin F."/>
        </authorList>
    </citation>
    <scope>NUCLEOTIDE SEQUENCE [LARGE SCALE GENOMIC DNA]</scope>
    <source>
        <strain evidence="2">UH-Slu-Lm8-n1</strain>
    </source>
</reference>
<evidence type="ECO:0000313" key="2">
    <source>
        <dbReference type="Proteomes" id="UP000054485"/>
    </source>
</evidence>
<dbReference type="EMBL" id="KN835138">
    <property type="protein sequence ID" value="KIK48429.1"/>
    <property type="molecule type" value="Genomic_DNA"/>
</dbReference>
<accession>A0A0D0BFC5</accession>
<keyword evidence="2" id="KW-1185">Reference proteome</keyword>
<organism evidence="1 2">
    <name type="scientific">Suillus luteus UH-Slu-Lm8-n1</name>
    <dbReference type="NCBI Taxonomy" id="930992"/>
    <lineage>
        <taxon>Eukaryota</taxon>
        <taxon>Fungi</taxon>
        <taxon>Dikarya</taxon>
        <taxon>Basidiomycota</taxon>
        <taxon>Agaricomycotina</taxon>
        <taxon>Agaricomycetes</taxon>
        <taxon>Agaricomycetidae</taxon>
        <taxon>Boletales</taxon>
        <taxon>Suillineae</taxon>
        <taxon>Suillaceae</taxon>
        <taxon>Suillus</taxon>
    </lineage>
</organism>
<dbReference type="AlphaFoldDB" id="A0A0D0BFC5"/>
<sequence>MDRFASMNQSGVRFATVRIPGLYIAFTVPQTASFKLMNNPLIICGYVAKILVSHLLVPDPQDRATVYTALKSWWICMDLEELDQAYRERIRAHFT</sequence>
<name>A0A0D0BFC5_9AGAM</name>
<dbReference type="InParanoid" id="A0A0D0BFC5"/>
<dbReference type="Proteomes" id="UP000054485">
    <property type="component" value="Unassembled WGS sequence"/>
</dbReference>
<dbReference type="OrthoDB" id="40902at2759"/>
<reference evidence="1 2" key="1">
    <citation type="submission" date="2014-04" db="EMBL/GenBank/DDBJ databases">
        <authorList>
            <consortium name="DOE Joint Genome Institute"/>
            <person name="Kuo A."/>
            <person name="Ruytinx J."/>
            <person name="Rineau F."/>
            <person name="Colpaert J."/>
            <person name="Kohler A."/>
            <person name="Nagy L.G."/>
            <person name="Floudas D."/>
            <person name="Copeland A."/>
            <person name="Barry K.W."/>
            <person name="Cichocki N."/>
            <person name="Veneault-Fourrey C."/>
            <person name="LaButti K."/>
            <person name="Lindquist E.A."/>
            <person name="Lipzen A."/>
            <person name="Lundell T."/>
            <person name="Morin E."/>
            <person name="Murat C."/>
            <person name="Sun H."/>
            <person name="Tunlid A."/>
            <person name="Henrissat B."/>
            <person name="Grigoriev I.V."/>
            <person name="Hibbett D.S."/>
            <person name="Martin F."/>
            <person name="Nordberg H.P."/>
            <person name="Cantor M.N."/>
            <person name="Hua S.X."/>
        </authorList>
    </citation>
    <scope>NUCLEOTIDE SEQUENCE [LARGE SCALE GENOMIC DNA]</scope>
    <source>
        <strain evidence="1 2">UH-Slu-Lm8-n1</strain>
    </source>
</reference>
<evidence type="ECO:0000313" key="1">
    <source>
        <dbReference type="EMBL" id="KIK48429.1"/>
    </source>
</evidence>
<proteinExistence type="predicted"/>
<gene>
    <name evidence="1" type="ORF">CY34DRAFT_798249</name>
</gene>